<proteinExistence type="predicted"/>
<keyword evidence="3" id="KW-0378">Hydrolase</keyword>
<dbReference type="Proteomes" id="UP000526302">
    <property type="component" value="Unassembled WGS sequence"/>
</dbReference>
<accession>A0A7K4C024</accession>
<evidence type="ECO:0000313" key="3">
    <source>
        <dbReference type="EMBL" id="NMA44843.1"/>
    </source>
</evidence>
<feature type="compositionally biased region" description="Low complexity" evidence="1">
    <location>
        <begin position="1950"/>
        <end position="1994"/>
    </location>
</feature>
<feature type="compositionally biased region" description="Low complexity" evidence="1">
    <location>
        <begin position="880"/>
        <end position="900"/>
    </location>
</feature>
<comment type="caution">
    <text evidence="3">The sequence shown here is derived from an EMBL/GenBank/DDBJ whole genome shotgun (WGS) entry which is preliminary data.</text>
</comment>
<keyword evidence="2" id="KW-0472">Membrane</keyword>
<protein>
    <submittedName>
        <fullName evidence="3">Carboxypeptidase regulatory-like domain-containing protein</fullName>
    </submittedName>
</protein>
<feature type="region of interest" description="Disordered" evidence="1">
    <location>
        <begin position="858"/>
        <end position="900"/>
    </location>
</feature>
<feature type="transmembrane region" description="Helical" evidence="2">
    <location>
        <begin position="43"/>
        <end position="65"/>
    </location>
</feature>
<keyword evidence="3" id="KW-0645">Protease</keyword>
<evidence type="ECO:0000256" key="1">
    <source>
        <dbReference type="SAM" id="MobiDB-lite"/>
    </source>
</evidence>
<gene>
    <name evidence="3" type="ORF">GX950_03480</name>
</gene>
<reference evidence="3 4" key="1">
    <citation type="journal article" date="2020" name="Biotechnol. Biofuels">
        <title>New insights from the biogas microbiome by comprehensive genome-resolved metagenomics of nearly 1600 species originating from multiple anaerobic digesters.</title>
        <authorList>
            <person name="Campanaro S."/>
            <person name="Treu L."/>
            <person name="Rodriguez-R L.M."/>
            <person name="Kovalovszki A."/>
            <person name="Ziels R.M."/>
            <person name="Maus I."/>
            <person name="Zhu X."/>
            <person name="Kougias P.G."/>
            <person name="Basile A."/>
            <person name="Luo G."/>
            <person name="Schluter A."/>
            <person name="Konstantinidis K.T."/>
            <person name="Angelidaki I."/>
        </authorList>
    </citation>
    <scope>NUCLEOTIDE SEQUENCE [LARGE SCALE GENOMIC DNA]</scope>
    <source>
        <strain evidence="3">AS22ysBPME_79</strain>
    </source>
</reference>
<keyword evidence="2" id="KW-1133">Transmembrane helix</keyword>
<dbReference type="GO" id="GO:0004180">
    <property type="term" value="F:carboxypeptidase activity"/>
    <property type="evidence" value="ECO:0007669"/>
    <property type="project" value="UniProtKB-KW"/>
</dbReference>
<organism evidence="3 4">
    <name type="scientific">Candidatus Iainarchaeum sp</name>
    <dbReference type="NCBI Taxonomy" id="3101447"/>
    <lineage>
        <taxon>Archaea</taxon>
        <taxon>Candidatus Iainarchaeota</taxon>
        <taxon>Candidatus Iainarchaeia</taxon>
        <taxon>Candidatus Iainarchaeales</taxon>
        <taxon>Candidatus Iainarchaeaceae</taxon>
        <taxon>Candidatus Iainarchaeum</taxon>
    </lineage>
</organism>
<sequence>MISEKLSAWYTKAEDKYFDLLDFLDKKGVPVYKYSDFFEEKGIPSFVVTVSIILLILILLMMLFASQNAATTEMVLTIKDGAGNSLLNTKVNIVLSDSQGTYLIKDKVVSSGDTITIPQYPQGTKIRLSITKDGYQSYGEELQLGKEKVTRTISLQRDFEGIEAKLLLIDAETKSKIKDAIVLVSWEGKDYSFAMDSNGFYRAPNFPNETKVVLKIKASGYNDLTQETNFVKGTHRTFTLTPSNASFVGKASVLISVSDIEGLAIDDARVTIYNKESGVILLDDYTKNGSIAGSIQAGIPLRIVTQKTGYLTNDSDVLGTTYTIRKSEDKIDILMRQGGTKLVVDVLDSGAVQLALSGSVVQLFTLSGERIDKKTTTTSGAEFNGLDPEKTILITAHKEFYLPQRREVLVGATENETFLLTKADSTNSFRLDIYSIDSFGDSVGGAKIKVNLISDGNKIPYGVDDLESSIAGYVDVVVERGKTYEIISETEHLIGSTIVEVTENTIENKVYVKLEKKPNIVEIKFVDPRGANISGNVRIDTLSGTKIHDGEIINSRVFINSTDNETVEVTVIMNDGNKFVENVYVRGKNYVEVVVYNKTASELVPVIEFVGLENETGNAVQGITPNEFYYAKFSVAFPLVATSGGVHFRAGNDSIEHVESDNFALFELNLSGAQNYYGKSYTKDPAPGNEILDRSNVGEMGEPNKWIEGVIQKPKGTYTVKVKVRASEFILGKAKLHYRAWSSVGDEFYRTPEDTELTTNATSEQKTTLYATTLTKELTMYDSLPECTENICMTTNFVDEEGKTYIEENFEAQMKKNYALEVEFSSVESDYLQVVVSSPENLKFIGTQVGTFSFIKSEGGEQSTSDPYTNYEGFTKAQHNNNETTTSDTTNNTSTASEARTTVSLTKESKQKVRFYFTGTNEGAGEIKLTATGNTNIEKNLSFKIVSEKELIVELTEQNVLLGKNFSVKVYDTKLTGIPNALIKILDKDGKVVKSLAGDNSEGNGANGNYKIQNDLPVGLYTIEASAPTYGTKAVSLLITTQKVLSFADNISVKILQNQKIGIASEELTNNSDFTVNNISIETSESTNFKINAIAPGMLGALQKQGVQIEVTYIGEDKEATVTENVTLKINGMVEGKFLTQISSTLEISYNEKLEQSCLKIEPASLKINLIGNAGTTETDTIEVTNNCGQDIYLTHRVKEVTKRSGVIVTAEDISIGEGQTQTITITANNLVDRQYSRNTNYGYEISWDSNYLTKKLNLTVGLINPLLALSYPGQITLWLAQPNISAKASAAQPLYITNMSQFPIEGISFSVNTDYATGSNIKITVEPGTETNLQPKQTMVPTKVVFAEASSSVSEPVKAQIMINGRMANLMNYEGTDKYDYSNNYYGKDGYSNPKSVSYYAPKNVSTGYSNTSSTLGVIDVMVYYSGHNCLKVYPMDDLTYNLSVQGAQISKRIKLQNSCAEPVTILGVSASSRDIAFMIPRITIPNDNSETVAYLSLATTRNNLNLQGYQVTVQGITEMSQTLIGTEPLKVNILSGEHSEFTKTIKGIQVNVCGEESKGKISIDVPKPARGKDCANGYCDAKEASEYIGQRVEKIIQSSQSKAIGNQNKQETHSCLNRGYCTFGELGIQTDTFDLYLQSDVVSGEVIEEVMNKTTGYSTGFSGGATGNFRVEMRPIDEGTIEMISGLGYGRVIFVDNRIEGCGHYRLQITGAFNATGGAIQFDYPTIMVRLIEGSKTIPKECSNNIVNITNLTPIDTGFTLSTTKGTWLTSVESDSTLKTIAERIAEKQFGAKERAGSGPGNKIILKQGALNNALAEMCVGTGTGKRTITVTINSSFQLNKDTTNDKFADQIVKLVTEGLNANFGENCLVKSIEGYSCLRLTESGGTTEPKMKIENKTLLLAMNQKEVCTNTTLYSRAPEALNFELEKGEKFSGIKNITVYNTKEKTTNQTTTTTNNNTNEQTTNQPTTNSQNTTNNQTTTNTSTTTTTATTNTNKVSGEKIFEINFENNPEGQIITDKAIQLITNTNTDTKKEFPFKKEIKVCAEVMLTANETGNHAKPALISRMEGSNFYLTAINKIAGKSEGTKKEDGHITIRTNTIHPDDLIKLISKKELKTGEENPHYATITWDNDIEEIPSIEEYRNKLILQGELSDTVQANSDGSLNATDKSFIETDNARKNAVLTYLGVCMISSAGCNLAVDGLIYLLAGPVGWASAIKNGGFSPIFDCIVPAVTIFSSDLRAAWGIVDTTYETFFEFLSNAPVIGEWAKKKVQIEPFEEKNWVPAATTAATTKLTTRLRPAILEYKKTGAIKTEMATAEATALAKKTAAKAELEELLGTIVDGGAINGIADDGVEDALSALITQKNMATELVRQNPDLSRITQLDGGIKHLDDAITNLTAVQENLGVAKSIEDLAEQKVLLNKTQRLFDQAAENTKLAAGTFDDAAIAGGTRTTNLRRGEEILVRNNELDALARGTNRVQEKVVTKSKSLQNTRHALENLDEATEAATKASKELSKVGGISRAKEVLKGGLRLGGGLICSAVSNIMGIKAYNKTMSTATEDLKKQATSLMNTPIKKDTTYRIVILDKTTKFEEVNKENQLIIDQMNEELKIDPTTNKSKGTILYWEPTKENPLPPYQRKLSNYEINLDTRMLYTMLKNSGIPDDGSREKIREKIASKDSQKIIKRYSMDPETRLSENEIFAGQEMVAAIIAASDTTPKELEEEALKGEGKIKTATQKLLQNLGKQLEEIQFNKDNKAKVKIDSQVAKEIFKDEKRATILYVLSNAWNLTVFK</sequence>
<evidence type="ECO:0000313" key="4">
    <source>
        <dbReference type="Proteomes" id="UP000526302"/>
    </source>
</evidence>
<keyword evidence="2" id="KW-0812">Transmembrane</keyword>
<name>A0A7K4C024_9ARCH</name>
<feature type="region of interest" description="Disordered" evidence="1">
    <location>
        <begin position="1949"/>
        <end position="1994"/>
    </location>
</feature>
<evidence type="ECO:0000256" key="2">
    <source>
        <dbReference type="SAM" id="Phobius"/>
    </source>
</evidence>
<dbReference type="EMBL" id="JAAZKV010000028">
    <property type="protein sequence ID" value="NMA44843.1"/>
    <property type="molecule type" value="Genomic_DNA"/>
</dbReference>
<keyword evidence="3" id="KW-0121">Carboxypeptidase</keyword>